<gene>
    <name evidence="2" type="ordered locus">MTR_2g075235</name>
</gene>
<evidence type="ECO:0000313" key="4">
    <source>
        <dbReference type="Proteomes" id="UP000002051"/>
    </source>
</evidence>
<dbReference type="AlphaFoldDB" id="A0A072VKA7"/>
<evidence type="ECO:0000313" key="3">
    <source>
        <dbReference type="EnsemblPlants" id="KEH38590"/>
    </source>
</evidence>
<evidence type="ECO:0000313" key="2">
    <source>
        <dbReference type="EMBL" id="KEH38590.1"/>
    </source>
</evidence>
<name>A0A072VKA7_MEDTR</name>
<keyword evidence="1" id="KW-0732">Signal</keyword>
<dbReference type="EMBL" id="CM001218">
    <property type="protein sequence ID" value="KEH38590.1"/>
    <property type="molecule type" value="Genomic_DNA"/>
</dbReference>
<accession>A0A072VKA7</accession>
<organism evidence="2 4">
    <name type="scientific">Medicago truncatula</name>
    <name type="common">Barrel medic</name>
    <name type="synonym">Medicago tribuloides</name>
    <dbReference type="NCBI Taxonomy" id="3880"/>
    <lineage>
        <taxon>Eukaryota</taxon>
        <taxon>Viridiplantae</taxon>
        <taxon>Streptophyta</taxon>
        <taxon>Embryophyta</taxon>
        <taxon>Tracheophyta</taxon>
        <taxon>Spermatophyta</taxon>
        <taxon>Magnoliopsida</taxon>
        <taxon>eudicotyledons</taxon>
        <taxon>Gunneridae</taxon>
        <taxon>Pentapetalae</taxon>
        <taxon>rosids</taxon>
        <taxon>fabids</taxon>
        <taxon>Fabales</taxon>
        <taxon>Fabaceae</taxon>
        <taxon>Papilionoideae</taxon>
        <taxon>50 kb inversion clade</taxon>
        <taxon>NPAAA clade</taxon>
        <taxon>Hologalegina</taxon>
        <taxon>IRL clade</taxon>
        <taxon>Trifolieae</taxon>
        <taxon>Medicago</taxon>
    </lineage>
</organism>
<dbReference type="Proteomes" id="UP000002051">
    <property type="component" value="Chromosome 2"/>
</dbReference>
<keyword evidence="4" id="KW-1185">Reference proteome</keyword>
<protein>
    <submittedName>
        <fullName evidence="2">LCR</fullName>
    </submittedName>
</protein>
<reference evidence="2 4" key="2">
    <citation type="journal article" date="2014" name="BMC Genomics">
        <title>An improved genome release (version Mt4.0) for the model legume Medicago truncatula.</title>
        <authorList>
            <person name="Tang H."/>
            <person name="Krishnakumar V."/>
            <person name="Bidwell S."/>
            <person name="Rosen B."/>
            <person name="Chan A."/>
            <person name="Zhou S."/>
            <person name="Gentzbittel L."/>
            <person name="Childs K.L."/>
            <person name="Yandell M."/>
            <person name="Gundlach H."/>
            <person name="Mayer K.F."/>
            <person name="Schwartz D.C."/>
            <person name="Town C.D."/>
        </authorList>
    </citation>
    <scope>GENOME REANNOTATION</scope>
    <source>
        <strain evidence="2">A17</strain>
        <strain evidence="3 4">cv. Jemalong A17</strain>
    </source>
</reference>
<reference evidence="3" key="3">
    <citation type="submission" date="2015-04" db="UniProtKB">
        <authorList>
            <consortium name="EnsemblPlants"/>
        </authorList>
    </citation>
    <scope>IDENTIFICATION</scope>
    <source>
        <strain evidence="3">cv. Jemalong A17</strain>
    </source>
</reference>
<reference evidence="2 4" key="1">
    <citation type="journal article" date="2011" name="Nature">
        <title>The Medicago genome provides insight into the evolution of rhizobial symbioses.</title>
        <authorList>
            <person name="Young N.D."/>
            <person name="Debelle F."/>
            <person name="Oldroyd G.E."/>
            <person name="Geurts R."/>
            <person name="Cannon S.B."/>
            <person name="Udvardi M.K."/>
            <person name="Benedito V.A."/>
            <person name="Mayer K.F."/>
            <person name="Gouzy J."/>
            <person name="Schoof H."/>
            <person name="Van de Peer Y."/>
            <person name="Proost S."/>
            <person name="Cook D.R."/>
            <person name="Meyers B.C."/>
            <person name="Spannagl M."/>
            <person name="Cheung F."/>
            <person name="De Mita S."/>
            <person name="Krishnakumar V."/>
            <person name="Gundlach H."/>
            <person name="Zhou S."/>
            <person name="Mudge J."/>
            <person name="Bharti A.K."/>
            <person name="Murray J.D."/>
            <person name="Naoumkina M.A."/>
            <person name="Rosen B."/>
            <person name="Silverstein K.A."/>
            <person name="Tang H."/>
            <person name="Rombauts S."/>
            <person name="Zhao P.X."/>
            <person name="Zhou P."/>
            <person name="Barbe V."/>
            <person name="Bardou P."/>
            <person name="Bechner M."/>
            <person name="Bellec A."/>
            <person name="Berger A."/>
            <person name="Berges H."/>
            <person name="Bidwell S."/>
            <person name="Bisseling T."/>
            <person name="Choisne N."/>
            <person name="Couloux A."/>
            <person name="Denny R."/>
            <person name="Deshpande S."/>
            <person name="Dai X."/>
            <person name="Doyle J.J."/>
            <person name="Dudez A.M."/>
            <person name="Farmer A.D."/>
            <person name="Fouteau S."/>
            <person name="Franken C."/>
            <person name="Gibelin C."/>
            <person name="Gish J."/>
            <person name="Goldstein S."/>
            <person name="Gonzalez A.J."/>
            <person name="Green P.J."/>
            <person name="Hallab A."/>
            <person name="Hartog M."/>
            <person name="Hua A."/>
            <person name="Humphray S.J."/>
            <person name="Jeong D.H."/>
            <person name="Jing Y."/>
            <person name="Jocker A."/>
            <person name="Kenton S.M."/>
            <person name="Kim D.J."/>
            <person name="Klee K."/>
            <person name="Lai H."/>
            <person name="Lang C."/>
            <person name="Lin S."/>
            <person name="Macmil S.L."/>
            <person name="Magdelenat G."/>
            <person name="Matthews L."/>
            <person name="McCorrison J."/>
            <person name="Monaghan E.L."/>
            <person name="Mun J.H."/>
            <person name="Najar F.Z."/>
            <person name="Nicholson C."/>
            <person name="Noirot C."/>
            <person name="O'Bleness M."/>
            <person name="Paule C.R."/>
            <person name="Poulain J."/>
            <person name="Prion F."/>
            <person name="Qin B."/>
            <person name="Qu C."/>
            <person name="Retzel E.F."/>
            <person name="Riddle C."/>
            <person name="Sallet E."/>
            <person name="Samain S."/>
            <person name="Samson N."/>
            <person name="Sanders I."/>
            <person name="Saurat O."/>
            <person name="Scarpelli C."/>
            <person name="Schiex T."/>
            <person name="Segurens B."/>
            <person name="Severin A.J."/>
            <person name="Sherrier D.J."/>
            <person name="Shi R."/>
            <person name="Sims S."/>
            <person name="Singer S.R."/>
            <person name="Sinharoy S."/>
            <person name="Sterck L."/>
            <person name="Viollet A."/>
            <person name="Wang B.B."/>
            <person name="Wang K."/>
            <person name="Wang M."/>
            <person name="Wang X."/>
            <person name="Warfsmann J."/>
            <person name="Weissenbach J."/>
            <person name="White D.D."/>
            <person name="White J.D."/>
            <person name="Wiley G.B."/>
            <person name="Wincker P."/>
            <person name="Xing Y."/>
            <person name="Yang L."/>
            <person name="Yao Z."/>
            <person name="Ying F."/>
            <person name="Zhai J."/>
            <person name="Zhou L."/>
            <person name="Zuber A."/>
            <person name="Denarie J."/>
            <person name="Dixon R.A."/>
            <person name="May G.D."/>
            <person name="Schwartz D.C."/>
            <person name="Rogers J."/>
            <person name="Quetier F."/>
            <person name="Town C.D."/>
            <person name="Roe B.A."/>
        </authorList>
    </citation>
    <scope>NUCLEOTIDE SEQUENCE [LARGE SCALE GENOMIC DNA]</scope>
    <source>
        <strain evidence="2">A17</strain>
        <strain evidence="3 4">cv. Jemalong A17</strain>
    </source>
</reference>
<dbReference type="PaxDb" id="3880-AES66512"/>
<dbReference type="HOGENOM" id="CLU_190964_0_0_1"/>
<dbReference type="EnsemblPlants" id="KEH38590">
    <property type="protein sequence ID" value="KEH38590"/>
    <property type="gene ID" value="MTR_2g075235"/>
</dbReference>
<feature type="chain" id="PRO_5014500742" evidence="1">
    <location>
        <begin position="27"/>
        <end position="78"/>
    </location>
</feature>
<evidence type="ECO:0000256" key="1">
    <source>
        <dbReference type="SAM" id="SignalP"/>
    </source>
</evidence>
<feature type="signal peptide" evidence="1">
    <location>
        <begin position="1"/>
        <end position="26"/>
    </location>
</feature>
<sequence length="78" mass="7928">MATGIDRVLFFIAILCVASILTPGGATNEDKLIPGPTPKLAHCFRGVSCPVGCIQKCAGLGLGQPGHCQGNQCCCAAI</sequence>
<proteinExistence type="predicted"/>